<name>A0ABP0YSN7_9ROSI</name>
<proteinExistence type="predicted"/>
<evidence type="ECO:0008006" key="3">
    <source>
        <dbReference type="Google" id="ProtNLM"/>
    </source>
</evidence>
<organism evidence="1 2">
    <name type="scientific">Citrullus colocynthis</name>
    <name type="common">colocynth</name>
    <dbReference type="NCBI Taxonomy" id="252529"/>
    <lineage>
        <taxon>Eukaryota</taxon>
        <taxon>Viridiplantae</taxon>
        <taxon>Streptophyta</taxon>
        <taxon>Embryophyta</taxon>
        <taxon>Tracheophyta</taxon>
        <taxon>Spermatophyta</taxon>
        <taxon>Magnoliopsida</taxon>
        <taxon>eudicotyledons</taxon>
        <taxon>Gunneridae</taxon>
        <taxon>Pentapetalae</taxon>
        <taxon>rosids</taxon>
        <taxon>fabids</taxon>
        <taxon>Cucurbitales</taxon>
        <taxon>Cucurbitaceae</taxon>
        <taxon>Benincaseae</taxon>
        <taxon>Citrullus</taxon>
    </lineage>
</organism>
<keyword evidence="2" id="KW-1185">Reference proteome</keyword>
<sequence>MDPKCYQERFLMFDLTFPRSLNWVDVACSTRLGGVGFGAVLWGSRRRVVVTASMFMLTQVDVLAAEAIAFLHGLKSGRFRCWNFSIESDL</sequence>
<dbReference type="Proteomes" id="UP001642487">
    <property type="component" value="Chromosome 5"/>
</dbReference>
<gene>
    <name evidence="1" type="ORF">CITCOLO1_LOCUS13892</name>
</gene>
<dbReference type="EMBL" id="OZ021739">
    <property type="protein sequence ID" value="CAK9321800.1"/>
    <property type="molecule type" value="Genomic_DNA"/>
</dbReference>
<evidence type="ECO:0000313" key="2">
    <source>
        <dbReference type="Proteomes" id="UP001642487"/>
    </source>
</evidence>
<reference evidence="1 2" key="1">
    <citation type="submission" date="2024-03" db="EMBL/GenBank/DDBJ databases">
        <authorList>
            <person name="Gkanogiannis A."/>
            <person name="Becerra Lopez-Lavalle L."/>
        </authorList>
    </citation>
    <scope>NUCLEOTIDE SEQUENCE [LARGE SCALE GENOMIC DNA]</scope>
</reference>
<accession>A0ABP0YSN7</accession>
<evidence type="ECO:0000313" key="1">
    <source>
        <dbReference type="EMBL" id="CAK9321800.1"/>
    </source>
</evidence>
<protein>
    <recommendedName>
        <fullName evidence="3">RNase H type-1 domain-containing protein</fullName>
    </recommendedName>
</protein>